<comment type="similarity">
    <text evidence="4">Belongs to the NapD family.</text>
</comment>
<evidence type="ECO:0000256" key="4">
    <source>
        <dbReference type="HAMAP-Rule" id="MF_02200"/>
    </source>
</evidence>
<dbReference type="PANTHER" id="PTHR38603">
    <property type="entry name" value="CHAPERONE NAPD"/>
    <property type="match status" value="1"/>
</dbReference>
<comment type="function">
    <text evidence="4">Chaperone for NapA, the catalytic subunit of the periplasmic nitrate reductase. It binds directly and specifically to the twin-arginine signal peptide of NapA, preventing premature interaction with the Tat translocase and premature export.</text>
</comment>
<comment type="subcellular location">
    <subcellularLocation>
        <location evidence="1 4">Cytoplasm</location>
    </subcellularLocation>
</comment>
<name>A1K384_AZOSB</name>
<proteinExistence type="inferred from homology"/>
<dbReference type="STRING" id="62928.azo0672"/>
<reference evidence="5 6" key="1">
    <citation type="journal article" date="2006" name="Nat. Biotechnol.">
        <title>Complete genome of the mutualistic, N2-fixing grass endophyte Azoarcus sp. strain BH72.</title>
        <authorList>
            <person name="Krause A."/>
            <person name="Ramakumar A."/>
            <person name="Bartels D."/>
            <person name="Battistoni F."/>
            <person name="Bekel T."/>
            <person name="Boch J."/>
            <person name="Boehm M."/>
            <person name="Friedrich F."/>
            <person name="Hurek T."/>
            <person name="Krause L."/>
            <person name="Linke B."/>
            <person name="McHardy A.C."/>
            <person name="Sarkar A."/>
            <person name="Schneiker S."/>
            <person name="Syed A.A."/>
            <person name="Thauer R."/>
            <person name="Vorhoelter F.-J."/>
            <person name="Weidner S."/>
            <person name="Puehler A."/>
            <person name="Reinhold-Hurek B."/>
            <person name="Kaiser O."/>
            <person name="Goesmann A."/>
        </authorList>
    </citation>
    <scope>NUCLEOTIDE SEQUENCE [LARGE SCALE GENOMIC DNA]</scope>
    <source>
        <strain evidence="5 6">BH72</strain>
    </source>
</reference>
<evidence type="ECO:0000313" key="6">
    <source>
        <dbReference type="Proteomes" id="UP000002588"/>
    </source>
</evidence>
<dbReference type="InterPro" id="IPR005623">
    <property type="entry name" value="Chaperone_NapD_NO3_reduct"/>
</dbReference>
<accession>A1K384</accession>
<dbReference type="Proteomes" id="UP000002588">
    <property type="component" value="Chromosome"/>
</dbReference>
<evidence type="ECO:0000256" key="2">
    <source>
        <dbReference type="ARBA" id="ARBA00022490"/>
    </source>
</evidence>
<dbReference type="HOGENOM" id="CLU_155794_2_1_4"/>
<dbReference type="KEGG" id="azo:azo0672"/>
<dbReference type="RefSeq" id="WP_011764407.1">
    <property type="nucleotide sequence ID" value="NC_008702.1"/>
</dbReference>
<protein>
    <recommendedName>
        <fullName evidence="4">Chaperone NapD</fullName>
    </recommendedName>
    <alternativeName>
        <fullName evidence="4">NapA signal peptide-binding chaperone NapD</fullName>
    </alternativeName>
</protein>
<dbReference type="GO" id="GO:0005737">
    <property type="term" value="C:cytoplasm"/>
    <property type="evidence" value="ECO:0007669"/>
    <property type="project" value="UniProtKB-SubCell"/>
</dbReference>
<gene>
    <name evidence="5" type="primary">napD1</name>
    <name evidence="4" type="synonym">napD</name>
    <name evidence="5" type="ordered locus">azo0672</name>
</gene>
<keyword evidence="6" id="KW-1185">Reference proteome</keyword>
<dbReference type="Gene3D" id="3.30.70.920">
    <property type="match status" value="1"/>
</dbReference>
<comment type="subunit">
    <text evidence="4">Interacts with the cytoplasmic NapA precursor.</text>
</comment>
<keyword evidence="3 4" id="KW-0143">Chaperone</keyword>
<dbReference type="GO" id="GO:0005048">
    <property type="term" value="F:signal sequence binding"/>
    <property type="evidence" value="ECO:0007669"/>
    <property type="project" value="UniProtKB-UniRule"/>
</dbReference>
<dbReference type="HAMAP" id="MF_02200">
    <property type="entry name" value="NapD"/>
    <property type="match status" value="1"/>
</dbReference>
<sequence>MLEDIEVHVTGVLVQALPDHVQAVCVAVANFPEAEVCAVSETGKLVVVCECASADETLALLDRIRDLAGVANVALVYQHTETGAEMDEEINDEADPPRVH</sequence>
<evidence type="ECO:0000313" key="5">
    <source>
        <dbReference type="EMBL" id="CAL93289.1"/>
    </source>
</evidence>
<dbReference type="GO" id="GO:0051224">
    <property type="term" value="P:negative regulation of protein transport"/>
    <property type="evidence" value="ECO:0007669"/>
    <property type="project" value="UniProtKB-UniRule"/>
</dbReference>
<dbReference type="AlphaFoldDB" id="A1K384"/>
<dbReference type="Pfam" id="PF03927">
    <property type="entry name" value="NapD"/>
    <property type="match status" value="1"/>
</dbReference>
<evidence type="ECO:0000256" key="3">
    <source>
        <dbReference type="ARBA" id="ARBA00023186"/>
    </source>
</evidence>
<dbReference type="EMBL" id="AM406670">
    <property type="protein sequence ID" value="CAL93289.1"/>
    <property type="molecule type" value="Genomic_DNA"/>
</dbReference>
<evidence type="ECO:0000256" key="1">
    <source>
        <dbReference type="ARBA" id="ARBA00004496"/>
    </source>
</evidence>
<dbReference type="PANTHER" id="PTHR38603:SF1">
    <property type="entry name" value="CHAPERONE NAPD"/>
    <property type="match status" value="1"/>
</dbReference>
<organism evidence="5 6">
    <name type="scientific">Azoarcus sp. (strain BH72)</name>
    <dbReference type="NCBI Taxonomy" id="418699"/>
    <lineage>
        <taxon>Bacteria</taxon>
        <taxon>Pseudomonadati</taxon>
        <taxon>Pseudomonadota</taxon>
        <taxon>Betaproteobacteria</taxon>
        <taxon>Rhodocyclales</taxon>
        <taxon>Zoogloeaceae</taxon>
        <taxon>Azoarcus</taxon>
    </lineage>
</organism>
<dbReference type="eggNOG" id="COG3062">
    <property type="taxonomic scope" value="Bacteria"/>
</dbReference>
<keyword evidence="2 4" id="KW-0963">Cytoplasm</keyword>